<organism evidence="2 3">
    <name type="scientific">Sphenostylis stenocarpa</name>
    <dbReference type="NCBI Taxonomy" id="92480"/>
    <lineage>
        <taxon>Eukaryota</taxon>
        <taxon>Viridiplantae</taxon>
        <taxon>Streptophyta</taxon>
        <taxon>Embryophyta</taxon>
        <taxon>Tracheophyta</taxon>
        <taxon>Spermatophyta</taxon>
        <taxon>Magnoliopsida</taxon>
        <taxon>eudicotyledons</taxon>
        <taxon>Gunneridae</taxon>
        <taxon>Pentapetalae</taxon>
        <taxon>rosids</taxon>
        <taxon>fabids</taxon>
        <taxon>Fabales</taxon>
        <taxon>Fabaceae</taxon>
        <taxon>Papilionoideae</taxon>
        <taxon>50 kb inversion clade</taxon>
        <taxon>NPAAA clade</taxon>
        <taxon>indigoferoid/millettioid clade</taxon>
        <taxon>Phaseoleae</taxon>
        <taxon>Sphenostylis</taxon>
    </lineage>
</organism>
<protein>
    <submittedName>
        <fullName evidence="2">Uncharacterized protein</fullName>
    </submittedName>
</protein>
<reference evidence="2" key="1">
    <citation type="submission" date="2023-10" db="EMBL/GenBank/DDBJ databases">
        <authorList>
            <person name="Domelevo Entfellner J.-B."/>
        </authorList>
    </citation>
    <scope>NUCLEOTIDE SEQUENCE</scope>
</reference>
<dbReference type="Gramene" id="rna-AYBTSS11_LOCUS11893">
    <property type="protein sequence ID" value="CAJ1944398.1"/>
    <property type="gene ID" value="gene-AYBTSS11_LOCUS11893"/>
</dbReference>
<proteinExistence type="predicted"/>
<dbReference type="EMBL" id="OY731400">
    <property type="protein sequence ID" value="CAJ1944398.1"/>
    <property type="molecule type" value="Genomic_DNA"/>
</dbReference>
<name>A0AA86SZG2_9FABA</name>
<gene>
    <name evidence="2" type="ORF">AYBTSS11_LOCUS11893</name>
</gene>
<feature type="region of interest" description="Disordered" evidence="1">
    <location>
        <begin position="53"/>
        <end position="81"/>
    </location>
</feature>
<keyword evidence="3" id="KW-1185">Reference proteome</keyword>
<sequence>MVDKGVTVRHKMGPFEMTGRQKCKLRGSRPCAKSPGAVYMEIKKRSTIVKSNTKEMKEHTASHILKSQLQKNWEKKGCKQN</sequence>
<dbReference type="Proteomes" id="UP001189624">
    <property type="component" value="Chromosome 3"/>
</dbReference>
<dbReference type="AlphaFoldDB" id="A0AA86SZG2"/>
<evidence type="ECO:0000313" key="2">
    <source>
        <dbReference type="EMBL" id="CAJ1944398.1"/>
    </source>
</evidence>
<evidence type="ECO:0000256" key="1">
    <source>
        <dbReference type="SAM" id="MobiDB-lite"/>
    </source>
</evidence>
<feature type="compositionally biased region" description="Basic and acidic residues" evidence="1">
    <location>
        <begin position="72"/>
        <end position="81"/>
    </location>
</feature>
<accession>A0AA86SZG2</accession>
<evidence type="ECO:0000313" key="3">
    <source>
        <dbReference type="Proteomes" id="UP001189624"/>
    </source>
</evidence>